<dbReference type="FunFam" id="1.20.1740.10:FF:000006">
    <property type="entry name" value="General amino acid permease"/>
    <property type="match status" value="1"/>
</dbReference>
<evidence type="ECO:0000256" key="1">
    <source>
        <dbReference type="ARBA" id="ARBA00004141"/>
    </source>
</evidence>
<feature type="transmembrane region" description="Helical" evidence="7">
    <location>
        <begin position="482"/>
        <end position="501"/>
    </location>
</feature>
<dbReference type="AlphaFoldDB" id="A0A6G1K5E5"/>
<dbReference type="PANTHER" id="PTHR43341:SF6">
    <property type="entry name" value="AMINO ACID TRANSPORTER (EUROFUNG)"/>
    <property type="match status" value="1"/>
</dbReference>
<dbReference type="InterPro" id="IPR004841">
    <property type="entry name" value="AA-permease/SLC12A_dom"/>
</dbReference>
<reference evidence="9" key="1">
    <citation type="journal article" date="2020" name="Stud. Mycol.">
        <title>101 Dothideomycetes genomes: a test case for predicting lifestyles and emergence of pathogens.</title>
        <authorList>
            <person name="Haridas S."/>
            <person name="Albert R."/>
            <person name="Binder M."/>
            <person name="Bloem J."/>
            <person name="Labutti K."/>
            <person name="Salamov A."/>
            <person name="Andreopoulos B."/>
            <person name="Baker S."/>
            <person name="Barry K."/>
            <person name="Bills G."/>
            <person name="Bluhm B."/>
            <person name="Cannon C."/>
            <person name="Castanera R."/>
            <person name="Culley D."/>
            <person name="Daum C."/>
            <person name="Ezra D."/>
            <person name="Gonzalez J."/>
            <person name="Henrissat B."/>
            <person name="Kuo A."/>
            <person name="Liang C."/>
            <person name="Lipzen A."/>
            <person name="Lutzoni F."/>
            <person name="Magnuson J."/>
            <person name="Mondo S."/>
            <person name="Nolan M."/>
            <person name="Ohm R."/>
            <person name="Pangilinan J."/>
            <person name="Park H.-J."/>
            <person name="Ramirez L."/>
            <person name="Alfaro M."/>
            <person name="Sun H."/>
            <person name="Tritt A."/>
            <person name="Yoshinaga Y."/>
            <person name="Zwiers L.-H."/>
            <person name="Turgeon B."/>
            <person name="Goodwin S."/>
            <person name="Spatafora J."/>
            <person name="Crous P."/>
            <person name="Grigoriev I."/>
        </authorList>
    </citation>
    <scope>NUCLEOTIDE SEQUENCE</scope>
    <source>
        <strain evidence="9">CBS 279.74</strain>
    </source>
</reference>
<dbReference type="InterPro" id="IPR050524">
    <property type="entry name" value="APC_YAT"/>
</dbReference>
<feature type="transmembrane region" description="Helical" evidence="7">
    <location>
        <begin position="125"/>
        <end position="146"/>
    </location>
</feature>
<feature type="transmembrane region" description="Helical" evidence="7">
    <location>
        <begin position="274"/>
        <end position="295"/>
    </location>
</feature>
<dbReference type="Proteomes" id="UP000799428">
    <property type="component" value="Unassembled WGS sequence"/>
</dbReference>
<keyword evidence="5 7" id="KW-1133">Transmembrane helix</keyword>
<feature type="transmembrane region" description="Helical" evidence="7">
    <location>
        <begin position="335"/>
        <end position="357"/>
    </location>
</feature>
<feature type="transmembrane region" description="Helical" evidence="7">
    <location>
        <begin position="78"/>
        <end position="105"/>
    </location>
</feature>
<dbReference type="GO" id="GO:0015171">
    <property type="term" value="F:amino acid transmembrane transporter activity"/>
    <property type="evidence" value="ECO:0007669"/>
    <property type="project" value="TreeGrafter"/>
</dbReference>
<keyword evidence="3 7" id="KW-0812">Transmembrane</keyword>
<dbReference type="Pfam" id="PF00324">
    <property type="entry name" value="AA_permease"/>
    <property type="match status" value="1"/>
</dbReference>
<dbReference type="PANTHER" id="PTHR43341">
    <property type="entry name" value="AMINO ACID PERMEASE"/>
    <property type="match status" value="1"/>
</dbReference>
<feature type="transmembrane region" description="Helical" evidence="7">
    <location>
        <begin position="416"/>
        <end position="433"/>
    </location>
</feature>
<dbReference type="PIRSF" id="PIRSF006060">
    <property type="entry name" value="AA_transporter"/>
    <property type="match status" value="1"/>
</dbReference>
<name>A0A6G1K5E5_9PLEO</name>
<dbReference type="EMBL" id="MU005772">
    <property type="protein sequence ID" value="KAF2708094.1"/>
    <property type="molecule type" value="Genomic_DNA"/>
</dbReference>
<keyword evidence="4" id="KW-0029">Amino-acid transport</keyword>
<evidence type="ECO:0000256" key="2">
    <source>
        <dbReference type="ARBA" id="ARBA00022448"/>
    </source>
</evidence>
<evidence type="ECO:0000256" key="4">
    <source>
        <dbReference type="ARBA" id="ARBA00022970"/>
    </source>
</evidence>
<gene>
    <name evidence="9" type="ORF">K504DRAFT_434274</name>
</gene>
<evidence type="ECO:0000256" key="6">
    <source>
        <dbReference type="ARBA" id="ARBA00023136"/>
    </source>
</evidence>
<organism evidence="9 10">
    <name type="scientific">Pleomassaria siparia CBS 279.74</name>
    <dbReference type="NCBI Taxonomy" id="1314801"/>
    <lineage>
        <taxon>Eukaryota</taxon>
        <taxon>Fungi</taxon>
        <taxon>Dikarya</taxon>
        <taxon>Ascomycota</taxon>
        <taxon>Pezizomycotina</taxon>
        <taxon>Dothideomycetes</taxon>
        <taxon>Pleosporomycetidae</taxon>
        <taxon>Pleosporales</taxon>
        <taxon>Pleomassariaceae</taxon>
        <taxon>Pleomassaria</taxon>
    </lineage>
</organism>
<proteinExistence type="predicted"/>
<evidence type="ECO:0000313" key="10">
    <source>
        <dbReference type="Proteomes" id="UP000799428"/>
    </source>
</evidence>
<feature type="transmembrane region" description="Helical" evidence="7">
    <location>
        <begin position="186"/>
        <end position="203"/>
    </location>
</feature>
<dbReference type="GO" id="GO:0016020">
    <property type="term" value="C:membrane"/>
    <property type="evidence" value="ECO:0007669"/>
    <property type="project" value="UniProtKB-SubCell"/>
</dbReference>
<evidence type="ECO:0000259" key="8">
    <source>
        <dbReference type="Pfam" id="PF00324"/>
    </source>
</evidence>
<accession>A0A6G1K5E5</accession>
<feature type="transmembrane region" description="Helical" evidence="7">
    <location>
        <begin position="46"/>
        <end position="66"/>
    </location>
</feature>
<feature type="domain" description="Amino acid permease/ SLC12A" evidence="8">
    <location>
        <begin position="44"/>
        <end position="507"/>
    </location>
</feature>
<keyword evidence="2" id="KW-0813">Transport</keyword>
<evidence type="ECO:0000313" key="9">
    <source>
        <dbReference type="EMBL" id="KAF2708094.1"/>
    </source>
</evidence>
<comment type="subcellular location">
    <subcellularLocation>
        <location evidence="1">Membrane</location>
        <topology evidence="1">Multi-pass membrane protein</topology>
    </subcellularLocation>
</comment>
<evidence type="ECO:0000256" key="3">
    <source>
        <dbReference type="ARBA" id="ARBA00022692"/>
    </source>
</evidence>
<keyword evidence="10" id="KW-1185">Reference proteome</keyword>
<feature type="transmembrane region" description="Helical" evidence="7">
    <location>
        <begin position="453"/>
        <end position="476"/>
    </location>
</feature>
<evidence type="ECO:0000256" key="7">
    <source>
        <dbReference type="SAM" id="Phobius"/>
    </source>
</evidence>
<dbReference type="Gene3D" id="1.20.1740.10">
    <property type="entry name" value="Amino acid/polyamine transporter I"/>
    <property type="match status" value="1"/>
</dbReference>
<sequence>METDDISTRDSKRLSYSQEKESPIILAESEEIQGLHRRLSNRQIQWIAIGGSIGTALFVSIGWGLIEGGPGSLFLSFVIYAFFLGLANSCMAEMTIFMPVVGGWVRMGSKWVDEAYGFMAGWNFFLYEAVLIPFEISALNLVLTYWTDDIPVAAVVAGCVVLYGIINLFAVRAYGEAEFWLSSGKIVLIFMLFAFTFVTMVGGNPQHDAYGFRYWKKPGSFNAYLHQGTLGRFEGFLGAFFQASFTIVGPEYVAMVAGEAIYPRKTIKTAFKTMYYRFGLFFILGSLCVGIVLPYNDPTLVNVLNTQGTGTGAASPYVIAMKNMGISVLPDLTNALMVTSIFSAGNSYVYCATRTLYSLSIDGHAPRFLQKTTKAGVPIYCFCVTMVFPFLAFLNVGGKASEGVKWLANITQAAQLLDYIFMCTIYIFFFNALKAQGYDRNALPYKGWGQPYVAYVGVAFFTVVLCIYGYTVFYAFDIGLFMTYYAMCFICVVLWVGFKLIKRSKFVKATEADLVWERPKIDAYEASIDPPLGLWTDMWQTCTFKKSKPHMV</sequence>
<evidence type="ECO:0000256" key="5">
    <source>
        <dbReference type="ARBA" id="ARBA00022989"/>
    </source>
</evidence>
<dbReference type="OrthoDB" id="10062876at2759"/>
<feature type="transmembrane region" description="Helical" evidence="7">
    <location>
        <begin position="239"/>
        <end position="262"/>
    </location>
</feature>
<keyword evidence="6 7" id="KW-0472">Membrane</keyword>
<feature type="transmembrane region" description="Helical" evidence="7">
    <location>
        <begin position="377"/>
        <end position="396"/>
    </location>
</feature>
<protein>
    <submittedName>
        <fullName evidence="9">Amino acid transporter-like protein</fullName>
    </submittedName>
</protein>
<feature type="transmembrane region" description="Helical" evidence="7">
    <location>
        <begin position="152"/>
        <end position="174"/>
    </location>
</feature>